<dbReference type="RefSeq" id="WP_188562558.1">
    <property type="nucleotide sequence ID" value="NZ_BMGY01000025.1"/>
</dbReference>
<organism evidence="2 3">
    <name type="scientific">Hymenobacter frigidus</name>
    <dbReference type="NCBI Taxonomy" id="1524095"/>
    <lineage>
        <taxon>Bacteria</taxon>
        <taxon>Pseudomonadati</taxon>
        <taxon>Bacteroidota</taxon>
        <taxon>Cytophagia</taxon>
        <taxon>Cytophagales</taxon>
        <taxon>Hymenobacteraceae</taxon>
        <taxon>Hymenobacter</taxon>
    </lineage>
</organism>
<keyword evidence="1" id="KW-0812">Transmembrane</keyword>
<feature type="transmembrane region" description="Helical" evidence="1">
    <location>
        <begin position="188"/>
        <end position="206"/>
    </location>
</feature>
<evidence type="ECO:0000256" key="1">
    <source>
        <dbReference type="SAM" id="Phobius"/>
    </source>
</evidence>
<dbReference type="PANTHER" id="PTHR33876">
    <property type="entry name" value="UNNAMED PRODUCT"/>
    <property type="match status" value="1"/>
</dbReference>
<keyword evidence="1" id="KW-1133">Transmembrane helix</keyword>
<evidence type="ECO:0000313" key="2">
    <source>
        <dbReference type="EMBL" id="GGH87464.1"/>
    </source>
</evidence>
<reference evidence="3" key="1">
    <citation type="journal article" date="2019" name="Int. J. Syst. Evol. Microbiol.">
        <title>The Global Catalogue of Microorganisms (GCM) 10K type strain sequencing project: providing services to taxonomists for standard genome sequencing and annotation.</title>
        <authorList>
            <consortium name="The Broad Institute Genomics Platform"/>
            <consortium name="The Broad Institute Genome Sequencing Center for Infectious Disease"/>
            <person name="Wu L."/>
            <person name="Ma J."/>
        </authorList>
    </citation>
    <scope>NUCLEOTIDE SEQUENCE [LARGE SCALE GENOMIC DNA]</scope>
    <source>
        <strain evidence="3">CGMCC 1.14966</strain>
    </source>
</reference>
<protein>
    <recommendedName>
        <fullName evidence="4">Cytochrome C biogenesis protein transmembrane domain-containing protein</fullName>
    </recommendedName>
</protein>
<comment type="caution">
    <text evidence="2">The sequence shown here is derived from an EMBL/GenBank/DDBJ whole genome shotgun (WGS) entry which is preliminary data.</text>
</comment>
<dbReference type="EMBL" id="BMGY01000025">
    <property type="protein sequence ID" value="GGH87464.1"/>
    <property type="molecule type" value="Genomic_DNA"/>
</dbReference>
<evidence type="ECO:0008006" key="4">
    <source>
        <dbReference type="Google" id="ProtNLM"/>
    </source>
</evidence>
<dbReference type="PANTHER" id="PTHR33876:SF4">
    <property type="entry name" value="CHLOROPLAST PROTEIN FOR GROWTH AND FERTILITY 2"/>
    <property type="match status" value="1"/>
</dbReference>
<evidence type="ECO:0000313" key="3">
    <source>
        <dbReference type="Proteomes" id="UP000637774"/>
    </source>
</evidence>
<feature type="transmembrane region" description="Helical" evidence="1">
    <location>
        <begin position="120"/>
        <end position="142"/>
    </location>
</feature>
<accession>A0ABQ2A891</accession>
<feature type="transmembrane region" description="Helical" evidence="1">
    <location>
        <begin position="49"/>
        <end position="68"/>
    </location>
</feature>
<name>A0ABQ2A891_9BACT</name>
<proteinExistence type="predicted"/>
<gene>
    <name evidence="2" type="ORF">GCM10011495_26430</name>
</gene>
<keyword evidence="3" id="KW-1185">Reference proteome</keyword>
<sequence length="210" mass="22762">MFSPLFLDSLLLGLQHSFEPDHMAAVSVLATEQKEGTGRMWRVIWRSSHWALGHSLSLICFAGLIILFKSSVSLRIVEQVEVVIGPLMIWLGVLAIRRNFRPSLPAAPAKPASGVLSRSFGVGMVHGLAGTGGACTLALTLAARNVSMAIWLIMLQSAGIIISMTTYGCLFALSARRFSSQWRPSLKWLNYVVGGLSIGIGVYTLFESLT</sequence>
<dbReference type="InterPro" id="IPR052776">
    <property type="entry name" value="Chloro_ReproSupport/MetalTrans"/>
</dbReference>
<dbReference type="Proteomes" id="UP000637774">
    <property type="component" value="Unassembled WGS sequence"/>
</dbReference>
<keyword evidence="1" id="KW-0472">Membrane</keyword>
<feature type="transmembrane region" description="Helical" evidence="1">
    <location>
        <begin position="149"/>
        <end position="173"/>
    </location>
</feature>